<evidence type="ECO:0000256" key="5">
    <source>
        <dbReference type="SAM" id="Phobius"/>
    </source>
</evidence>
<dbReference type="InterPro" id="IPR055432">
    <property type="entry name" value="STING_LBD"/>
</dbReference>
<comment type="subcellular location">
    <subcellularLocation>
        <location evidence="1">Membrane</location>
        <topology evidence="1">Multi-pass membrane protein</topology>
    </subcellularLocation>
</comment>
<dbReference type="GO" id="GO:0000045">
    <property type="term" value="P:autophagosome assembly"/>
    <property type="evidence" value="ECO:0007669"/>
    <property type="project" value="TreeGrafter"/>
</dbReference>
<dbReference type="InterPro" id="IPR029158">
    <property type="entry name" value="STING"/>
</dbReference>
<evidence type="ECO:0000256" key="3">
    <source>
        <dbReference type="ARBA" id="ARBA00022989"/>
    </source>
</evidence>
<dbReference type="GO" id="GO:0005776">
    <property type="term" value="C:autophagosome"/>
    <property type="evidence" value="ECO:0007669"/>
    <property type="project" value="TreeGrafter"/>
</dbReference>
<dbReference type="CDD" id="cd12146">
    <property type="entry name" value="STING_C"/>
    <property type="match status" value="1"/>
</dbReference>
<accession>A0A151XC40</accession>
<feature type="transmembrane region" description="Helical" evidence="5">
    <location>
        <begin position="40"/>
        <end position="64"/>
    </location>
</feature>
<keyword evidence="2 5" id="KW-0812">Transmembrane</keyword>
<dbReference type="PANTHER" id="PTHR34339">
    <property type="entry name" value="STIMULATOR OF INTERFERON GENES PROTEIN"/>
    <property type="match status" value="1"/>
</dbReference>
<keyword evidence="3 5" id="KW-1133">Transmembrane helix</keyword>
<dbReference type="Pfam" id="PF15009">
    <property type="entry name" value="STING_LBD"/>
    <property type="match status" value="1"/>
</dbReference>
<dbReference type="OrthoDB" id="6053839at2759"/>
<reference evidence="8 9" key="1">
    <citation type="submission" date="2015-09" db="EMBL/GenBank/DDBJ databases">
        <title>Trachymyrmex zeteki WGS genome.</title>
        <authorList>
            <person name="Nygaard S."/>
            <person name="Hu H."/>
            <person name="Boomsma J."/>
            <person name="Zhang G."/>
        </authorList>
    </citation>
    <scope>NUCLEOTIDE SEQUENCE [LARGE SCALE GENOMIC DNA]</scope>
    <source>
        <strain evidence="8">Tzet28-1</strain>
        <tissue evidence="8">Whole body</tissue>
    </source>
</reference>
<dbReference type="Proteomes" id="UP000075809">
    <property type="component" value="Unassembled WGS sequence"/>
</dbReference>
<evidence type="ECO:0000313" key="8">
    <source>
        <dbReference type="EMBL" id="KYQ57909.1"/>
    </source>
</evidence>
<dbReference type="GO" id="GO:0061507">
    <property type="term" value="F:2',3'-cyclic GMP-AMP binding"/>
    <property type="evidence" value="ECO:0007669"/>
    <property type="project" value="TreeGrafter"/>
</dbReference>
<evidence type="ECO:0000256" key="4">
    <source>
        <dbReference type="ARBA" id="ARBA00023136"/>
    </source>
</evidence>
<dbReference type="Gene3D" id="1.20.5.5200">
    <property type="match status" value="1"/>
</dbReference>
<feature type="domain" description="STING ligand-binding" evidence="6">
    <location>
        <begin position="167"/>
        <end position="360"/>
    </location>
</feature>
<evidence type="ECO:0000313" key="9">
    <source>
        <dbReference type="Proteomes" id="UP000075809"/>
    </source>
</evidence>
<organism evidence="8 9">
    <name type="scientific">Mycetomoellerius zeteki</name>
    <dbReference type="NCBI Taxonomy" id="64791"/>
    <lineage>
        <taxon>Eukaryota</taxon>
        <taxon>Metazoa</taxon>
        <taxon>Ecdysozoa</taxon>
        <taxon>Arthropoda</taxon>
        <taxon>Hexapoda</taxon>
        <taxon>Insecta</taxon>
        <taxon>Pterygota</taxon>
        <taxon>Neoptera</taxon>
        <taxon>Endopterygota</taxon>
        <taxon>Hymenoptera</taxon>
        <taxon>Apocrita</taxon>
        <taxon>Aculeata</taxon>
        <taxon>Formicoidea</taxon>
        <taxon>Formicidae</taxon>
        <taxon>Myrmicinae</taxon>
        <taxon>Mycetomoellerius</taxon>
    </lineage>
</organism>
<dbReference type="PANTHER" id="PTHR34339:SF1">
    <property type="entry name" value="STIMULATOR OF INTERFERON GENES PROTEIN"/>
    <property type="match status" value="1"/>
</dbReference>
<keyword evidence="4 5" id="KW-0472">Membrane</keyword>
<feature type="domain" description="STING transmembrane" evidence="7">
    <location>
        <begin position="49"/>
        <end position="163"/>
    </location>
</feature>
<evidence type="ECO:0000256" key="2">
    <source>
        <dbReference type="ARBA" id="ARBA00022692"/>
    </source>
</evidence>
<feature type="transmembrane region" description="Helical" evidence="5">
    <location>
        <begin position="16"/>
        <end position="34"/>
    </location>
</feature>
<dbReference type="GO" id="GO:0061709">
    <property type="term" value="P:reticulophagy"/>
    <property type="evidence" value="ECO:0007669"/>
    <property type="project" value="TreeGrafter"/>
</dbReference>
<feature type="transmembrane region" description="Helical" evidence="5">
    <location>
        <begin position="100"/>
        <end position="118"/>
    </location>
</feature>
<dbReference type="InterPro" id="IPR038623">
    <property type="entry name" value="STING_C_sf"/>
</dbReference>
<dbReference type="InterPro" id="IPR055434">
    <property type="entry name" value="STING_TM"/>
</dbReference>
<dbReference type="GO" id="GO:0032481">
    <property type="term" value="P:positive regulation of type I interferon production"/>
    <property type="evidence" value="ECO:0007669"/>
    <property type="project" value="InterPro"/>
</dbReference>
<dbReference type="GO" id="GO:0005789">
    <property type="term" value="C:endoplasmic reticulum membrane"/>
    <property type="evidence" value="ECO:0007669"/>
    <property type="project" value="TreeGrafter"/>
</dbReference>
<name>A0A151XC40_9HYME</name>
<dbReference type="STRING" id="64791.A0A151XC40"/>
<dbReference type="GO" id="GO:0035438">
    <property type="term" value="F:cyclic-di-GMP binding"/>
    <property type="evidence" value="ECO:0007669"/>
    <property type="project" value="InterPro"/>
</dbReference>
<dbReference type="KEGG" id="mzt:108720331"/>
<evidence type="ECO:0000259" key="7">
    <source>
        <dbReference type="Pfam" id="PF23417"/>
    </source>
</evidence>
<evidence type="ECO:0000259" key="6">
    <source>
        <dbReference type="Pfam" id="PF15009"/>
    </source>
</evidence>
<gene>
    <name evidence="8" type="ORF">ALC60_02958</name>
</gene>
<proteinExistence type="predicted"/>
<feature type="transmembrane region" description="Helical" evidence="5">
    <location>
        <begin position="124"/>
        <end position="144"/>
    </location>
</feature>
<protein>
    <submittedName>
        <fullName evidence="8">Uncharacterized protein</fullName>
    </submittedName>
</protein>
<evidence type="ECO:0000256" key="1">
    <source>
        <dbReference type="ARBA" id="ARBA00004141"/>
    </source>
</evidence>
<dbReference type="Pfam" id="PF23417">
    <property type="entry name" value="STING_TM"/>
    <property type="match status" value="1"/>
</dbReference>
<dbReference type="Gene3D" id="3.40.50.12100">
    <property type="entry name" value="Stimulator of interferon genes protein"/>
    <property type="match status" value="1"/>
</dbReference>
<dbReference type="GO" id="GO:0016239">
    <property type="term" value="P:positive regulation of macroautophagy"/>
    <property type="evidence" value="ECO:0007669"/>
    <property type="project" value="TreeGrafter"/>
</dbReference>
<dbReference type="InterPro" id="IPR033952">
    <property type="entry name" value="STING_C"/>
</dbReference>
<dbReference type="EMBL" id="KQ982314">
    <property type="protein sequence ID" value="KYQ57909.1"/>
    <property type="molecule type" value="Genomic_DNA"/>
</dbReference>
<keyword evidence="9" id="KW-1185">Reference proteome</keyword>
<sequence length="368" mass="42072">MESEKYSTADRKLKTYLAYSAVLLVFFAFAVFKATKDRTIVSVIATTLVASVFLVIFLFCDVILRLCQMLVSFTTDVGQHSEESFWSVAKYHFSLNTSSATIIIGASLLFLGLSITIRGCPLSYVWNFGPYVCVPLMIFSFCLIRMSNLAEWETGSLSDLSAMKGLDYGTGMAYNFYYGYLQLTLPSTETGRKGIIEKIENFEDYHNVTFPVHKLFLLIPSSGYIPPDLKEASCQWMENIHELEEEKRNRAGNIGRTYRNNAYKIYPGGRKSGNNPVYIVVEGATPLLTYYEVQKHNHSESAVYKRYKRKIIERFYTKLQEILQSNLETRDLCELVYYDDFDAKGNKVNIAIILLEKISEITNSAYKY</sequence>
<dbReference type="AlphaFoldDB" id="A0A151XC40"/>
<dbReference type="GO" id="GO:0002218">
    <property type="term" value="P:activation of innate immune response"/>
    <property type="evidence" value="ECO:0007669"/>
    <property type="project" value="InterPro"/>
</dbReference>
<dbReference type="GO" id="GO:0045087">
    <property type="term" value="P:innate immune response"/>
    <property type="evidence" value="ECO:0007669"/>
    <property type="project" value="TreeGrafter"/>
</dbReference>